<accession>A0ABY9MMI8</accession>
<evidence type="ECO:0000256" key="4">
    <source>
        <dbReference type="ARBA" id="ARBA00022840"/>
    </source>
</evidence>
<protein>
    <recommendedName>
        <fullName evidence="9">Phosphoribosylformylglycinamidine synthase</fullName>
    </recommendedName>
</protein>
<evidence type="ECO:0000256" key="1">
    <source>
        <dbReference type="ARBA" id="ARBA00022598"/>
    </source>
</evidence>
<keyword evidence="8" id="KW-1185">Reference proteome</keyword>
<dbReference type="PANTHER" id="PTHR10099">
    <property type="entry name" value="PHOSPHORIBOSYLFORMYLGLYCINAMIDINE SYNTHASE"/>
    <property type="match status" value="1"/>
</dbReference>
<dbReference type="PANTHER" id="PTHR10099:SF1">
    <property type="entry name" value="PHOSPHORIBOSYLFORMYLGLYCINAMIDINE SYNTHASE"/>
    <property type="match status" value="1"/>
</dbReference>
<keyword evidence="1" id="KW-0436">Ligase</keyword>
<feature type="domain" description="Phosphoribosylformylglycinamidine synthase linker" evidence="5">
    <location>
        <begin position="143"/>
        <end position="192"/>
    </location>
</feature>
<gene>
    <name evidence="7" type="ORF">RCF98_12795</name>
</gene>
<dbReference type="RefSeq" id="WP_308894123.1">
    <property type="nucleotide sequence ID" value="NZ_CP133218.1"/>
</dbReference>
<dbReference type="Gene3D" id="1.10.8.750">
    <property type="entry name" value="Phosphoribosylformylglycinamidine synthase, linker domain"/>
    <property type="match status" value="1"/>
</dbReference>
<evidence type="ECO:0000259" key="5">
    <source>
        <dbReference type="Pfam" id="PF18072"/>
    </source>
</evidence>
<evidence type="ECO:0000256" key="2">
    <source>
        <dbReference type="ARBA" id="ARBA00022741"/>
    </source>
</evidence>
<dbReference type="EMBL" id="CP133218">
    <property type="protein sequence ID" value="WML89846.1"/>
    <property type="molecule type" value="Genomic_DNA"/>
</dbReference>
<dbReference type="Pfam" id="PF18072">
    <property type="entry name" value="FGAR-AT_linker"/>
    <property type="match status" value="1"/>
</dbReference>
<proteinExistence type="predicted"/>
<sequence>MLRGSCSSITFVRTSREPSADELARLQALLTYEETQGSHDFSGTLFLVTPRAGTISPWSSKASDIAHNCGLTMVERVERGVAYDVQTTASLTTAERGAIAVLLHDRMTEMVLADTQDAIVLFSEAEPAPLRYVDISDDASAALAKANTDWGLALSPDEIDYLAENYAELQRNPTDVELMMFAQANSEHCRHKIFNADWIIDGKEQPKSLFAMIRNTPQLVNNVNVLKI</sequence>
<evidence type="ECO:0000256" key="3">
    <source>
        <dbReference type="ARBA" id="ARBA00022755"/>
    </source>
</evidence>
<evidence type="ECO:0000259" key="6">
    <source>
        <dbReference type="Pfam" id="PF18076"/>
    </source>
</evidence>
<dbReference type="Pfam" id="PF18076">
    <property type="entry name" value="FGAR-AT_N"/>
    <property type="match status" value="1"/>
</dbReference>
<keyword evidence="3" id="KW-0658">Purine biosynthesis</keyword>
<dbReference type="Proteomes" id="UP001236657">
    <property type="component" value="Chromosome"/>
</dbReference>
<reference evidence="7 8" key="1">
    <citation type="submission" date="2023-08" db="EMBL/GenBank/DDBJ databases">
        <title>New molecular markers tilS and rpoB for phylogenetic and monitoring studies of the genus Thiothrix biodiversity.</title>
        <authorList>
            <person name="Ravin N.V."/>
            <person name="Smolyakov D."/>
            <person name="Markov N.D."/>
            <person name="Beletsky A.V."/>
            <person name="Mardanov A.V."/>
            <person name="Rudenko T.S."/>
            <person name="Grabovich M.Y."/>
        </authorList>
    </citation>
    <scope>NUCLEOTIDE SEQUENCE [LARGE SCALE GENOMIC DNA]</scope>
    <source>
        <strain evidence="7 8">MK1</strain>
    </source>
</reference>
<keyword evidence="4" id="KW-0067">ATP-binding</keyword>
<feature type="domain" description="Phosphoribosylformylglycinamidine synthase N-terminal" evidence="6">
    <location>
        <begin position="11"/>
        <end position="122"/>
    </location>
</feature>
<dbReference type="SUPFAM" id="SSF109736">
    <property type="entry name" value="FGAM synthase PurL, linker domain"/>
    <property type="match status" value="1"/>
</dbReference>
<evidence type="ECO:0000313" key="8">
    <source>
        <dbReference type="Proteomes" id="UP001236657"/>
    </source>
</evidence>
<dbReference type="InterPro" id="IPR036604">
    <property type="entry name" value="PurS-like_sf"/>
</dbReference>
<evidence type="ECO:0008006" key="9">
    <source>
        <dbReference type="Google" id="ProtNLM"/>
    </source>
</evidence>
<dbReference type="InterPro" id="IPR041609">
    <property type="entry name" value="PurL_linker"/>
</dbReference>
<dbReference type="SUPFAM" id="SSF82697">
    <property type="entry name" value="PurS-like"/>
    <property type="match status" value="1"/>
</dbReference>
<keyword evidence="2" id="KW-0547">Nucleotide-binding</keyword>
<organism evidence="7 8">
    <name type="scientific">Thiothrix lacustris</name>
    <dbReference type="NCBI Taxonomy" id="525917"/>
    <lineage>
        <taxon>Bacteria</taxon>
        <taxon>Pseudomonadati</taxon>
        <taxon>Pseudomonadota</taxon>
        <taxon>Gammaproteobacteria</taxon>
        <taxon>Thiotrichales</taxon>
        <taxon>Thiotrichaceae</taxon>
        <taxon>Thiothrix</taxon>
    </lineage>
</organism>
<name>A0ABY9MMI8_9GAMM</name>
<dbReference type="InterPro" id="IPR040707">
    <property type="entry name" value="FGAR-AT_N"/>
</dbReference>
<evidence type="ECO:0000313" key="7">
    <source>
        <dbReference type="EMBL" id="WML89846.1"/>
    </source>
</evidence>